<dbReference type="RefSeq" id="XP_031390734.1">
    <property type="nucleotide sequence ID" value="XM_031534874.1"/>
</dbReference>
<keyword evidence="5" id="KW-0808">Transferase</keyword>
<keyword evidence="8" id="KW-0418">Kinase</keyword>
<dbReference type="GO" id="GO:0005524">
    <property type="term" value="F:ATP binding"/>
    <property type="evidence" value="ECO:0007669"/>
    <property type="project" value="UniProtKB-KW"/>
</dbReference>
<reference evidence="13" key="2">
    <citation type="submission" date="2025-08" db="UniProtKB">
        <authorList>
            <consortium name="RefSeq"/>
        </authorList>
    </citation>
    <scope>IDENTIFICATION</scope>
    <source>
        <tissue evidence="13">Leaf</tissue>
    </source>
</reference>
<evidence type="ECO:0000256" key="7">
    <source>
        <dbReference type="ARBA" id="ARBA00022741"/>
    </source>
</evidence>
<evidence type="ECO:0000256" key="8">
    <source>
        <dbReference type="ARBA" id="ARBA00022777"/>
    </source>
</evidence>
<reference evidence="12" key="1">
    <citation type="journal article" date="2020" name="Plant Biotechnol. J.">
        <title>The pomegranate (Punica granatum L.) draft genome dissects genetic divergence between soft- and hard-seeded cultivars.</title>
        <authorList>
            <person name="Luo X."/>
            <person name="Li H."/>
            <person name="Wu Z."/>
            <person name="Yao W."/>
            <person name="Zhao P."/>
            <person name="Cao D."/>
            <person name="Yu H."/>
            <person name="Li K."/>
            <person name="Poudel K."/>
            <person name="Zhao D."/>
            <person name="Zhang F."/>
            <person name="Xia X."/>
            <person name="Chen L."/>
            <person name="Wang Q."/>
            <person name="Jing D."/>
            <person name="Cao S."/>
        </authorList>
    </citation>
    <scope>NUCLEOTIDE SEQUENCE [LARGE SCALE GENOMIC DNA]</scope>
    <source>
        <strain evidence="12">cv. Tunisia</strain>
    </source>
</reference>
<dbReference type="OrthoDB" id="25308at2759"/>
<keyword evidence="12" id="KW-1185">Reference proteome</keyword>
<dbReference type="Gene3D" id="3.40.50.11370">
    <property type="match status" value="1"/>
</dbReference>
<evidence type="ECO:0000259" key="11">
    <source>
        <dbReference type="Pfam" id="PF05770"/>
    </source>
</evidence>
<dbReference type="GO" id="GO:0005737">
    <property type="term" value="C:cytoplasm"/>
    <property type="evidence" value="ECO:0007669"/>
    <property type="project" value="TreeGrafter"/>
</dbReference>
<dbReference type="InterPro" id="IPR040464">
    <property type="entry name" value="InsP(3)kin_ATP-grasp"/>
</dbReference>
<keyword evidence="6" id="KW-0479">Metal-binding</keyword>
<comment type="subunit">
    <text evidence="3">Monomer.</text>
</comment>
<sequence length="490" mass="53859">MEKSGVRGLVLDDSVLVAAGEAGSATQPRPGAESLLRHLRHSGIPTRIACGEDLPAEKLCLLKKMAASYSFECFALDVASTELGGAFNDGEGCVIYVISSSKKDVCTSLNHCNLLTIVLLDIHGESQSPSLLYINTLGELPLTLCNLIKQVAGSNLLKVGYIMKPSRAEDFAKRGAFPMYPTQNGQIFVPLSFDLPLVSQLQEVDVVLHKATDEIISVDLSNSSQISKITYSRGIQELKRYAEDHPECCIIDPFDNVSPVLDRLEIQQILRGLEDLNTEGHCKIRGPYFLKVDDFNEQGLVPHLSEAKLSLPFIVKPQVACGVADSHSMAIVFRNEDIKELKVPLPAIIQEYVDHSSTLYKFYVLGERIFHAVKRSIPNAPVLMKLSESNGLKPLAFDSLKSLPTATGDNGDFMANARTLDLDLVNTAAKWLMGKLKLTIFGFDVVVEERGGDHVIVDLNYLPSFKEVPDDIAIPAFWDAIKSKFESRRG</sequence>
<dbReference type="FunFam" id="3.30.470.20:FF:000047">
    <property type="entry name" value="Inositol-tetrakisphosphate 1-kinase 4"/>
    <property type="match status" value="1"/>
</dbReference>
<evidence type="ECO:0000256" key="9">
    <source>
        <dbReference type="ARBA" id="ARBA00022840"/>
    </source>
</evidence>
<keyword evidence="7" id="KW-0547">Nucleotide-binding</keyword>
<evidence type="ECO:0000256" key="4">
    <source>
        <dbReference type="ARBA" id="ARBA00012017"/>
    </source>
</evidence>
<name>A0A6P8D8A8_PUNGR</name>
<dbReference type="Gene3D" id="3.30.1490.220">
    <property type="match status" value="1"/>
</dbReference>
<gene>
    <name evidence="13" type="primary">LOC116203208</name>
</gene>
<accession>A0A6P8D8A8</accession>
<dbReference type="EC" id="2.7.1.159" evidence="4"/>
<keyword evidence="9" id="KW-0067">ATP-binding</keyword>
<dbReference type="GO" id="GO:0052726">
    <property type="term" value="F:inositol-1,3,4-trisphosphate 5-kinase activity"/>
    <property type="evidence" value="ECO:0007669"/>
    <property type="project" value="InterPro"/>
</dbReference>
<evidence type="ECO:0000313" key="12">
    <source>
        <dbReference type="Proteomes" id="UP000515151"/>
    </source>
</evidence>
<dbReference type="GeneID" id="116203208"/>
<evidence type="ECO:0000256" key="3">
    <source>
        <dbReference type="ARBA" id="ARBA00011245"/>
    </source>
</evidence>
<keyword evidence="10" id="KW-0460">Magnesium</keyword>
<dbReference type="GO" id="GO:0000287">
    <property type="term" value="F:magnesium ion binding"/>
    <property type="evidence" value="ECO:0007669"/>
    <property type="project" value="InterPro"/>
</dbReference>
<comment type="similarity">
    <text evidence="2">Belongs to the ITPK1 family.</text>
</comment>
<dbReference type="PIRSF" id="PIRSF038163">
    <property type="entry name" value="ITPK_uncN"/>
    <property type="match status" value="1"/>
</dbReference>
<dbReference type="Pfam" id="PF05770">
    <property type="entry name" value="Ins134_P3_kin"/>
    <property type="match status" value="1"/>
</dbReference>
<organism evidence="12 13">
    <name type="scientific">Punica granatum</name>
    <name type="common">Pomegranate</name>
    <dbReference type="NCBI Taxonomy" id="22663"/>
    <lineage>
        <taxon>Eukaryota</taxon>
        <taxon>Viridiplantae</taxon>
        <taxon>Streptophyta</taxon>
        <taxon>Embryophyta</taxon>
        <taxon>Tracheophyta</taxon>
        <taxon>Spermatophyta</taxon>
        <taxon>Magnoliopsida</taxon>
        <taxon>eudicotyledons</taxon>
        <taxon>Gunneridae</taxon>
        <taxon>Pentapetalae</taxon>
        <taxon>rosids</taxon>
        <taxon>malvids</taxon>
        <taxon>Myrtales</taxon>
        <taxon>Lythraceae</taxon>
        <taxon>Punica</taxon>
    </lineage>
</organism>
<dbReference type="GO" id="GO:0032957">
    <property type="term" value="P:inositol trisphosphate metabolic process"/>
    <property type="evidence" value="ECO:0007669"/>
    <property type="project" value="InterPro"/>
</dbReference>
<comment type="cofactor">
    <cofactor evidence="1">
        <name>Mg(2+)</name>
        <dbReference type="ChEBI" id="CHEBI:18420"/>
    </cofactor>
</comment>
<dbReference type="Proteomes" id="UP000515151">
    <property type="component" value="Chromosome 4"/>
</dbReference>
<evidence type="ECO:0000256" key="1">
    <source>
        <dbReference type="ARBA" id="ARBA00001946"/>
    </source>
</evidence>
<dbReference type="PANTHER" id="PTHR14217">
    <property type="entry name" value="INOSITOL-TETRAKISPHOSPHATE 1-KINASE"/>
    <property type="match status" value="1"/>
</dbReference>
<dbReference type="InterPro" id="IPR008656">
    <property type="entry name" value="Inositol_tetrakis-P_1-kinase"/>
</dbReference>
<evidence type="ECO:0000256" key="2">
    <source>
        <dbReference type="ARBA" id="ARBA00009601"/>
    </source>
</evidence>
<evidence type="ECO:0000256" key="5">
    <source>
        <dbReference type="ARBA" id="ARBA00022679"/>
    </source>
</evidence>
<dbReference type="GO" id="GO:0052725">
    <property type="term" value="F:inositol-1,3,4-trisphosphate 6-kinase activity"/>
    <property type="evidence" value="ECO:0007669"/>
    <property type="project" value="InterPro"/>
</dbReference>
<dbReference type="SUPFAM" id="SSF56059">
    <property type="entry name" value="Glutathione synthetase ATP-binding domain-like"/>
    <property type="match status" value="1"/>
</dbReference>
<evidence type="ECO:0000256" key="10">
    <source>
        <dbReference type="ARBA" id="ARBA00022842"/>
    </source>
</evidence>
<proteinExistence type="inferred from homology"/>
<evidence type="ECO:0000313" key="13">
    <source>
        <dbReference type="RefSeq" id="XP_031390734.1"/>
    </source>
</evidence>
<dbReference type="PANTHER" id="PTHR14217:SF1">
    <property type="entry name" value="INOSITOL-TETRAKISPHOSPHATE 1-KINASE"/>
    <property type="match status" value="1"/>
</dbReference>
<dbReference type="GO" id="GO:0047325">
    <property type="term" value="F:inositol-3,4,5,6-tetrakisphosphate 1-kinase activity"/>
    <property type="evidence" value="ECO:0007669"/>
    <property type="project" value="InterPro"/>
</dbReference>
<evidence type="ECO:0000256" key="6">
    <source>
        <dbReference type="ARBA" id="ARBA00022723"/>
    </source>
</evidence>
<protein>
    <recommendedName>
        <fullName evidence="4">inositol-1,3,4-trisphosphate 5/6-kinase</fullName>
        <ecNumber evidence="4">2.7.1.159</ecNumber>
    </recommendedName>
</protein>
<feature type="domain" description="Inositol 1,3,4-trisphosphate 5/6-kinase ATP-grasp" evidence="11">
    <location>
        <begin position="287"/>
        <end position="470"/>
    </location>
</feature>
<dbReference type="AlphaFoldDB" id="A0A6P8D8A8"/>